<name>A0A3D4S4B2_9ENTE</name>
<dbReference type="SUPFAM" id="SSF90257">
    <property type="entry name" value="Myosin rod fragments"/>
    <property type="match status" value="1"/>
</dbReference>
<feature type="coiled-coil region" evidence="2">
    <location>
        <begin position="169"/>
        <end position="206"/>
    </location>
</feature>
<dbReference type="PANTHER" id="PTHR21666:SF270">
    <property type="entry name" value="MUREIN HYDROLASE ACTIVATOR ENVC"/>
    <property type="match status" value="1"/>
</dbReference>
<dbReference type="SUPFAM" id="SSF51261">
    <property type="entry name" value="Duplicated hybrid motif"/>
    <property type="match status" value="1"/>
</dbReference>
<feature type="region of interest" description="Disordered" evidence="3">
    <location>
        <begin position="275"/>
        <end position="339"/>
    </location>
</feature>
<protein>
    <submittedName>
        <fullName evidence="6">Peptidase M48</fullName>
    </submittedName>
</protein>
<sequence length="446" mass="48758">MTYKATFSKLTLSAIVISSLIGGTTVKADAISDLKDEQNKLHQESSVLEEELKNKENQLSELQLKKGDLQKQISDISADIDALTAEIDKLAQKIEQKNRDIVVLTEEITELKDLIKRREEKLADQARAVQKSDHSFKYIEYVLEAETFSDFISRSAAVGTIIDTNNDVMTQQMNDRQELEEKQLALTKEKEQLDELKQQNIVNQNNLIARQDEMNDQVSKLLAQEELTKSEKDKIAVTQQSIADKVSKLDKDILAEQERQEAIRIEEERKAAELAKAEQKATESKLVGTSSTNSENNAANSVSNNESNANQSAPSSSGFIQPANGTITAGFGNRSNPFGGGASENHLGLDIAGGGQIKAATSGKVEYAGYMGSYGYMVLIDHGTVNGQSLKTAYAHMQPSLAVAPGQSVSQGQTLGIMGTTGRSTGVHLHFEVRVNSVHVDPRGYL</sequence>
<reference evidence="6 7" key="1">
    <citation type="journal article" date="2018" name="Nat. Biotechnol.">
        <title>A standardized bacterial taxonomy based on genome phylogeny substantially revises the tree of life.</title>
        <authorList>
            <person name="Parks D.H."/>
            <person name="Chuvochina M."/>
            <person name="Waite D.W."/>
            <person name="Rinke C."/>
            <person name="Skarshewski A."/>
            <person name="Chaumeil P.A."/>
            <person name="Hugenholtz P."/>
        </authorList>
    </citation>
    <scope>NUCLEOTIDE SEQUENCE [LARGE SCALE GENOMIC DNA]</scope>
    <source>
        <strain evidence="6">UBA11306</strain>
    </source>
</reference>
<dbReference type="Pfam" id="PF24568">
    <property type="entry name" value="CC_PcsB"/>
    <property type="match status" value="1"/>
</dbReference>
<evidence type="ECO:0000256" key="1">
    <source>
        <dbReference type="ARBA" id="ARBA00022729"/>
    </source>
</evidence>
<keyword evidence="1" id="KW-0732">Signal</keyword>
<evidence type="ECO:0000256" key="2">
    <source>
        <dbReference type="SAM" id="Coils"/>
    </source>
</evidence>
<proteinExistence type="predicted"/>
<dbReference type="Pfam" id="PF01551">
    <property type="entry name" value="Peptidase_M23"/>
    <property type="match status" value="1"/>
</dbReference>
<dbReference type="AlphaFoldDB" id="A0A3D4S4B2"/>
<comment type="caution">
    <text evidence="6">The sequence shown here is derived from an EMBL/GenBank/DDBJ whole genome shotgun (WGS) entry which is preliminary data.</text>
</comment>
<keyword evidence="2" id="KW-0175">Coiled coil</keyword>
<feature type="compositionally biased region" description="Low complexity" evidence="3">
    <location>
        <begin position="290"/>
        <end position="317"/>
    </location>
</feature>
<dbReference type="CDD" id="cd12797">
    <property type="entry name" value="M23_peptidase"/>
    <property type="match status" value="1"/>
</dbReference>
<evidence type="ECO:0000313" key="6">
    <source>
        <dbReference type="EMBL" id="HCS93644.1"/>
    </source>
</evidence>
<feature type="domain" description="M23ase beta-sheet core" evidence="4">
    <location>
        <begin position="345"/>
        <end position="442"/>
    </location>
</feature>
<organism evidence="6 7">
    <name type="scientific">Bavariicoccus seileri</name>
    <dbReference type="NCBI Taxonomy" id="549685"/>
    <lineage>
        <taxon>Bacteria</taxon>
        <taxon>Bacillati</taxon>
        <taxon>Bacillota</taxon>
        <taxon>Bacilli</taxon>
        <taxon>Lactobacillales</taxon>
        <taxon>Enterococcaceae</taxon>
        <taxon>Bavariicoccus</taxon>
    </lineage>
</organism>
<dbReference type="Gene3D" id="6.10.250.3150">
    <property type="match status" value="1"/>
</dbReference>
<dbReference type="InterPro" id="IPR057309">
    <property type="entry name" value="PcsB_CC"/>
</dbReference>
<evidence type="ECO:0000313" key="7">
    <source>
        <dbReference type="Proteomes" id="UP000262195"/>
    </source>
</evidence>
<accession>A0A3D4S4B2</accession>
<dbReference type="InterPro" id="IPR016047">
    <property type="entry name" value="M23ase_b-sheet_dom"/>
</dbReference>
<dbReference type="EMBL" id="DQHO01000017">
    <property type="protein sequence ID" value="HCS93644.1"/>
    <property type="molecule type" value="Genomic_DNA"/>
</dbReference>
<feature type="domain" description="Peptidoglycan hydrolase PcsB coiled-coil" evidence="5">
    <location>
        <begin position="108"/>
        <end position="182"/>
    </location>
</feature>
<dbReference type="PANTHER" id="PTHR21666">
    <property type="entry name" value="PEPTIDASE-RELATED"/>
    <property type="match status" value="1"/>
</dbReference>
<feature type="coiled-coil region" evidence="2">
    <location>
        <begin position="31"/>
        <end position="128"/>
    </location>
</feature>
<dbReference type="GO" id="GO:0004222">
    <property type="term" value="F:metalloendopeptidase activity"/>
    <property type="evidence" value="ECO:0007669"/>
    <property type="project" value="TreeGrafter"/>
</dbReference>
<evidence type="ECO:0000259" key="4">
    <source>
        <dbReference type="Pfam" id="PF01551"/>
    </source>
</evidence>
<gene>
    <name evidence="6" type="ORF">DIW15_02905</name>
</gene>
<dbReference type="InterPro" id="IPR011055">
    <property type="entry name" value="Dup_hybrid_motif"/>
</dbReference>
<evidence type="ECO:0000256" key="3">
    <source>
        <dbReference type="SAM" id="MobiDB-lite"/>
    </source>
</evidence>
<evidence type="ECO:0000259" key="5">
    <source>
        <dbReference type="Pfam" id="PF24568"/>
    </source>
</evidence>
<dbReference type="Gene3D" id="2.70.70.10">
    <property type="entry name" value="Glucose Permease (Domain IIA)"/>
    <property type="match status" value="1"/>
</dbReference>
<dbReference type="InterPro" id="IPR050570">
    <property type="entry name" value="Cell_wall_metabolism_enzyme"/>
</dbReference>
<dbReference type="Proteomes" id="UP000262195">
    <property type="component" value="Unassembled WGS sequence"/>
</dbReference>
<dbReference type="STRING" id="1121105.GCA_000421665_01717"/>